<dbReference type="InterPro" id="IPR000424">
    <property type="entry name" value="Primosome_PriB/ssb"/>
</dbReference>
<dbReference type="RefSeq" id="WP_286346628.1">
    <property type="nucleotide sequence ID" value="NZ_AP027732.1"/>
</dbReference>
<sequence>MTDNITLVGVVATPPKSMQTASGLSIVSFRLASSQRRYDRTRNAWVDADTNWYSVTAFRQLADNASASLAKGDRVIVAGRLRVRSWENGEKSGTAVEVDADALGPDLLFGTTSFTRVAGRTPEPDAAGAQDPQGPADTGSSPSPTAETSAAGALPAEPAPAADPGTVPSVAAAAPAAVGKPVAAPASVAPQWHPASDEAPF</sequence>
<accession>A0ABM8GNG9</accession>
<organism evidence="5 6">
    <name type="scientific">Frondihabitans sucicola</name>
    <dbReference type="NCBI Taxonomy" id="1268041"/>
    <lineage>
        <taxon>Bacteria</taxon>
        <taxon>Bacillati</taxon>
        <taxon>Actinomycetota</taxon>
        <taxon>Actinomycetes</taxon>
        <taxon>Micrococcales</taxon>
        <taxon>Microbacteriaceae</taxon>
        <taxon>Frondihabitans</taxon>
    </lineage>
</organism>
<evidence type="ECO:0000313" key="6">
    <source>
        <dbReference type="Proteomes" id="UP001321486"/>
    </source>
</evidence>
<dbReference type="PROSITE" id="PS50935">
    <property type="entry name" value="SSB"/>
    <property type="match status" value="1"/>
</dbReference>
<feature type="region of interest" description="Disordered" evidence="4">
    <location>
        <begin position="117"/>
        <end position="201"/>
    </location>
</feature>
<dbReference type="InterPro" id="IPR011344">
    <property type="entry name" value="ssDNA-bd"/>
</dbReference>
<dbReference type="Pfam" id="PF00436">
    <property type="entry name" value="SSB"/>
    <property type="match status" value="1"/>
</dbReference>
<name>A0ABM8GNG9_9MICO</name>
<dbReference type="PANTHER" id="PTHR10302">
    <property type="entry name" value="SINGLE-STRANDED DNA-BINDING PROTEIN"/>
    <property type="match status" value="1"/>
</dbReference>
<evidence type="ECO:0000256" key="3">
    <source>
        <dbReference type="RuleBase" id="RU000524"/>
    </source>
</evidence>
<keyword evidence="6" id="KW-1185">Reference proteome</keyword>
<dbReference type="CDD" id="cd04496">
    <property type="entry name" value="SSB_OBF"/>
    <property type="match status" value="1"/>
</dbReference>
<reference evidence="6" key="1">
    <citation type="journal article" date="2019" name="Int. J. Syst. Evol. Microbiol.">
        <title>The Global Catalogue of Microorganisms (GCM) 10K type strain sequencing project: providing services to taxonomists for standard genome sequencing and annotation.</title>
        <authorList>
            <consortium name="The Broad Institute Genomics Platform"/>
            <consortium name="The Broad Institute Genome Sequencing Center for Infectious Disease"/>
            <person name="Wu L."/>
            <person name="Ma J."/>
        </authorList>
    </citation>
    <scope>NUCLEOTIDE SEQUENCE [LARGE SCALE GENOMIC DNA]</scope>
    <source>
        <strain evidence="6">NBRC 108728</strain>
    </source>
</reference>
<evidence type="ECO:0000313" key="5">
    <source>
        <dbReference type="EMBL" id="BDZ49963.1"/>
    </source>
</evidence>
<dbReference type="InterPro" id="IPR012340">
    <property type="entry name" value="NA-bd_OB-fold"/>
</dbReference>
<dbReference type="PANTHER" id="PTHR10302:SF27">
    <property type="entry name" value="SINGLE-STRANDED DNA-BINDING PROTEIN"/>
    <property type="match status" value="1"/>
</dbReference>
<dbReference type="EMBL" id="AP027732">
    <property type="protein sequence ID" value="BDZ49963.1"/>
    <property type="molecule type" value="Genomic_DNA"/>
</dbReference>
<protein>
    <recommendedName>
        <fullName evidence="3">Single-stranded DNA-binding protein</fullName>
    </recommendedName>
</protein>
<gene>
    <name evidence="5" type="ORF">GCM10025867_22040</name>
</gene>
<dbReference type="NCBIfam" id="TIGR00621">
    <property type="entry name" value="ssb"/>
    <property type="match status" value="1"/>
</dbReference>
<evidence type="ECO:0000256" key="1">
    <source>
        <dbReference type="ARBA" id="ARBA00023125"/>
    </source>
</evidence>
<proteinExistence type="predicted"/>
<dbReference type="Gene3D" id="2.40.50.140">
    <property type="entry name" value="Nucleic acid-binding proteins"/>
    <property type="match status" value="1"/>
</dbReference>
<feature type="compositionally biased region" description="Low complexity" evidence="4">
    <location>
        <begin position="138"/>
        <end position="190"/>
    </location>
</feature>
<keyword evidence="1 2" id="KW-0238">DNA-binding</keyword>
<evidence type="ECO:0000256" key="4">
    <source>
        <dbReference type="SAM" id="MobiDB-lite"/>
    </source>
</evidence>
<dbReference type="Proteomes" id="UP001321486">
    <property type="component" value="Chromosome"/>
</dbReference>
<evidence type="ECO:0000256" key="2">
    <source>
        <dbReference type="PROSITE-ProRule" id="PRU00252"/>
    </source>
</evidence>
<dbReference type="SUPFAM" id="SSF50249">
    <property type="entry name" value="Nucleic acid-binding proteins"/>
    <property type="match status" value="1"/>
</dbReference>